<evidence type="ECO:0008006" key="5">
    <source>
        <dbReference type="Google" id="ProtNLM"/>
    </source>
</evidence>
<comment type="caution">
    <text evidence="3">The sequence shown here is derived from an EMBL/GenBank/DDBJ whole genome shotgun (WGS) entry which is preliminary data.</text>
</comment>
<gene>
    <name evidence="3" type="ORF">QJS10_CPA01g02315</name>
</gene>
<proteinExistence type="predicted"/>
<feature type="chain" id="PRO_5043832773" description="Cell wall protein" evidence="2">
    <location>
        <begin position="29"/>
        <end position="148"/>
    </location>
</feature>
<dbReference type="PANTHER" id="PTHR36733:SF1">
    <property type="entry name" value="CELL WALL PROTEIN-RELATED"/>
    <property type="match status" value="1"/>
</dbReference>
<protein>
    <recommendedName>
        <fullName evidence="5">Cell wall protein</fullName>
    </recommendedName>
</protein>
<accession>A0AAV9FG61</accession>
<reference evidence="3" key="1">
    <citation type="journal article" date="2023" name="Nat. Commun.">
        <title>Diploid and tetraploid genomes of Acorus and the evolution of monocots.</title>
        <authorList>
            <person name="Ma L."/>
            <person name="Liu K.W."/>
            <person name="Li Z."/>
            <person name="Hsiao Y.Y."/>
            <person name="Qi Y."/>
            <person name="Fu T."/>
            <person name="Tang G.D."/>
            <person name="Zhang D."/>
            <person name="Sun W.H."/>
            <person name="Liu D.K."/>
            <person name="Li Y."/>
            <person name="Chen G.Z."/>
            <person name="Liu X.D."/>
            <person name="Liao X.Y."/>
            <person name="Jiang Y.T."/>
            <person name="Yu X."/>
            <person name="Hao Y."/>
            <person name="Huang J."/>
            <person name="Zhao X.W."/>
            <person name="Ke S."/>
            <person name="Chen Y.Y."/>
            <person name="Wu W.L."/>
            <person name="Hsu J.L."/>
            <person name="Lin Y.F."/>
            <person name="Huang M.D."/>
            <person name="Li C.Y."/>
            <person name="Huang L."/>
            <person name="Wang Z.W."/>
            <person name="Zhao X."/>
            <person name="Zhong W.Y."/>
            <person name="Peng D.H."/>
            <person name="Ahmad S."/>
            <person name="Lan S."/>
            <person name="Zhang J.S."/>
            <person name="Tsai W.C."/>
            <person name="Van de Peer Y."/>
            <person name="Liu Z.J."/>
        </authorList>
    </citation>
    <scope>NUCLEOTIDE SEQUENCE</scope>
    <source>
        <strain evidence="3">CP</strain>
    </source>
</reference>
<sequence>MASSPPSILSSLILFLFIILSITQVTLAGRHVPPTPSNAKAKSIPHDHVKQPKSTTTFGQEGAASTDVKQPQTFFGHEGSVLVPGFGRFIFNPNYGPRVVGLGTDHSFGAAINSQYLPGNDDTFIPNPGFEVPNPAHVPVVPQSSTAP</sequence>
<feature type="signal peptide" evidence="2">
    <location>
        <begin position="1"/>
        <end position="28"/>
    </location>
</feature>
<keyword evidence="2" id="KW-0732">Signal</keyword>
<dbReference type="AlphaFoldDB" id="A0AAV9FG61"/>
<dbReference type="InterPro" id="IPR034565">
    <property type="entry name" value="Put_cell_wall"/>
</dbReference>
<evidence type="ECO:0000256" key="2">
    <source>
        <dbReference type="SAM" id="SignalP"/>
    </source>
</evidence>
<dbReference type="Proteomes" id="UP001180020">
    <property type="component" value="Unassembled WGS sequence"/>
</dbReference>
<organism evidence="3 4">
    <name type="scientific">Acorus calamus</name>
    <name type="common">Sweet flag</name>
    <dbReference type="NCBI Taxonomy" id="4465"/>
    <lineage>
        <taxon>Eukaryota</taxon>
        <taxon>Viridiplantae</taxon>
        <taxon>Streptophyta</taxon>
        <taxon>Embryophyta</taxon>
        <taxon>Tracheophyta</taxon>
        <taxon>Spermatophyta</taxon>
        <taxon>Magnoliopsida</taxon>
        <taxon>Liliopsida</taxon>
        <taxon>Acoraceae</taxon>
        <taxon>Acorus</taxon>
    </lineage>
</organism>
<name>A0AAV9FG61_ACOCL</name>
<evidence type="ECO:0000313" key="3">
    <source>
        <dbReference type="EMBL" id="KAK1324407.1"/>
    </source>
</evidence>
<dbReference type="PANTHER" id="PTHR36733">
    <property type="entry name" value="CELL WALL PROTEIN-RELATED"/>
    <property type="match status" value="1"/>
</dbReference>
<evidence type="ECO:0000256" key="1">
    <source>
        <dbReference type="SAM" id="MobiDB-lite"/>
    </source>
</evidence>
<evidence type="ECO:0000313" key="4">
    <source>
        <dbReference type="Proteomes" id="UP001180020"/>
    </source>
</evidence>
<keyword evidence="4" id="KW-1185">Reference proteome</keyword>
<dbReference type="EMBL" id="JAUJYO010000001">
    <property type="protein sequence ID" value="KAK1324407.1"/>
    <property type="molecule type" value="Genomic_DNA"/>
</dbReference>
<reference evidence="3" key="2">
    <citation type="submission" date="2023-06" db="EMBL/GenBank/DDBJ databases">
        <authorList>
            <person name="Ma L."/>
            <person name="Liu K.-W."/>
            <person name="Li Z."/>
            <person name="Hsiao Y.-Y."/>
            <person name="Qi Y."/>
            <person name="Fu T."/>
            <person name="Tang G."/>
            <person name="Zhang D."/>
            <person name="Sun W.-H."/>
            <person name="Liu D.-K."/>
            <person name="Li Y."/>
            <person name="Chen G.-Z."/>
            <person name="Liu X.-D."/>
            <person name="Liao X.-Y."/>
            <person name="Jiang Y.-T."/>
            <person name="Yu X."/>
            <person name="Hao Y."/>
            <person name="Huang J."/>
            <person name="Zhao X.-W."/>
            <person name="Ke S."/>
            <person name="Chen Y.-Y."/>
            <person name="Wu W.-L."/>
            <person name="Hsu J.-L."/>
            <person name="Lin Y.-F."/>
            <person name="Huang M.-D."/>
            <person name="Li C.-Y."/>
            <person name="Huang L."/>
            <person name="Wang Z.-W."/>
            <person name="Zhao X."/>
            <person name="Zhong W.-Y."/>
            <person name="Peng D.-H."/>
            <person name="Ahmad S."/>
            <person name="Lan S."/>
            <person name="Zhang J.-S."/>
            <person name="Tsai W.-C."/>
            <person name="Van De Peer Y."/>
            <person name="Liu Z.-J."/>
        </authorList>
    </citation>
    <scope>NUCLEOTIDE SEQUENCE</scope>
    <source>
        <strain evidence="3">CP</strain>
        <tissue evidence="3">Leaves</tissue>
    </source>
</reference>
<feature type="region of interest" description="Disordered" evidence="1">
    <location>
        <begin position="36"/>
        <end position="65"/>
    </location>
</feature>